<dbReference type="Pfam" id="PF09698">
    <property type="entry name" value="GSu_C4xC__C2xCH"/>
    <property type="match status" value="1"/>
</dbReference>
<dbReference type="EMBL" id="JAEMHM010000009">
    <property type="protein sequence ID" value="MBJ6725373.1"/>
    <property type="molecule type" value="Genomic_DNA"/>
</dbReference>
<keyword evidence="1 4" id="KW-0479">Metal-binding</keyword>
<comment type="caution">
    <text evidence="6">The sequence shown here is derived from an EMBL/GenBank/DDBJ whole genome shotgun (WGS) entry which is preliminary data.</text>
</comment>
<evidence type="ECO:0000313" key="7">
    <source>
        <dbReference type="Proteomes" id="UP000636888"/>
    </source>
</evidence>
<dbReference type="PANTHER" id="PTHR35038:SF6">
    <property type="entry name" value="SURFACE LOCALIZED DECAHEME CYTOCHROME C LIPOPROTEIN"/>
    <property type="match status" value="1"/>
</dbReference>
<name>A0A8J7IPC0_9BACT</name>
<gene>
    <name evidence="6" type="ORF">JFN93_11690</name>
</gene>
<feature type="domain" description="Cytochrome c" evidence="5">
    <location>
        <begin position="1035"/>
        <end position="1140"/>
    </location>
</feature>
<dbReference type="InterPro" id="IPR010176">
    <property type="entry name" value="C4xCH_C2xCH_motif_GEOSU"/>
</dbReference>
<evidence type="ECO:0000259" key="5">
    <source>
        <dbReference type="PROSITE" id="PS51007"/>
    </source>
</evidence>
<evidence type="ECO:0000313" key="6">
    <source>
        <dbReference type="EMBL" id="MBJ6725373.1"/>
    </source>
</evidence>
<dbReference type="NCBIfam" id="TIGR01904">
    <property type="entry name" value="GSu_C4xC__C2xCH"/>
    <property type="match status" value="5"/>
</dbReference>
<dbReference type="PANTHER" id="PTHR35038">
    <property type="entry name" value="DISSIMILATORY SULFITE REDUCTASE SIRA"/>
    <property type="match status" value="1"/>
</dbReference>
<evidence type="ECO:0000256" key="4">
    <source>
        <dbReference type="PROSITE-ProRule" id="PRU00433"/>
    </source>
</evidence>
<dbReference type="GO" id="GO:0016491">
    <property type="term" value="F:oxidoreductase activity"/>
    <property type="evidence" value="ECO:0007669"/>
    <property type="project" value="TreeGrafter"/>
</dbReference>
<keyword evidence="7" id="KW-1185">Reference proteome</keyword>
<evidence type="ECO:0000256" key="3">
    <source>
        <dbReference type="ARBA" id="ARBA00023004"/>
    </source>
</evidence>
<dbReference type="GO" id="GO:0009055">
    <property type="term" value="F:electron transfer activity"/>
    <property type="evidence" value="ECO:0007669"/>
    <property type="project" value="InterPro"/>
</dbReference>
<keyword evidence="3 4" id="KW-0408">Iron</keyword>
<dbReference type="SUPFAM" id="SSF48695">
    <property type="entry name" value="Multiheme cytochromes"/>
    <property type="match status" value="7"/>
</dbReference>
<dbReference type="PROSITE" id="PS51007">
    <property type="entry name" value="CYTC"/>
    <property type="match status" value="1"/>
</dbReference>
<reference evidence="6" key="1">
    <citation type="submission" date="2020-12" db="EMBL/GenBank/DDBJ databases">
        <title>Geomonas sp. Red875, isolated from river sediment.</title>
        <authorList>
            <person name="Xu Z."/>
            <person name="Zhang Z."/>
            <person name="Masuda Y."/>
            <person name="Itoh H."/>
            <person name="Senoo K."/>
        </authorList>
    </citation>
    <scope>NUCLEOTIDE SEQUENCE</scope>
    <source>
        <strain evidence="6">Red875</strain>
    </source>
</reference>
<dbReference type="InterPro" id="IPR036280">
    <property type="entry name" value="Multihaem_cyt_sf"/>
</dbReference>
<dbReference type="RefSeq" id="WP_199384270.1">
    <property type="nucleotide sequence ID" value="NZ_JAEMHM010000009.1"/>
</dbReference>
<keyword evidence="4" id="KW-0349">Heme</keyword>
<dbReference type="GO" id="GO:0046872">
    <property type="term" value="F:metal ion binding"/>
    <property type="evidence" value="ECO:0007669"/>
    <property type="project" value="UniProtKB-KW"/>
</dbReference>
<organism evidence="6 7">
    <name type="scientific">Geomesophilobacter sediminis</name>
    <dbReference type="NCBI Taxonomy" id="2798584"/>
    <lineage>
        <taxon>Bacteria</taxon>
        <taxon>Pseudomonadati</taxon>
        <taxon>Thermodesulfobacteriota</taxon>
        <taxon>Desulfuromonadia</taxon>
        <taxon>Geobacterales</taxon>
        <taxon>Geobacteraceae</taxon>
        <taxon>Geomesophilobacter</taxon>
    </lineage>
</organism>
<dbReference type="GO" id="GO:0020037">
    <property type="term" value="F:heme binding"/>
    <property type="evidence" value="ECO:0007669"/>
    <property type="project" value="InterPro"/>
</dbReference>
<dbReference type="InterPro" id="IPR051829">
    <property type="entry name" value="Multiheme_Cytochr_ET"/>
</dbReference>
<protein>
    <submittedName>
        <fullName evidence="6">CxxxxCH/CxxCH domain-containing protein</fullName>
    </submittedName>
</protein>
<dbReference type="InterPro" id="IPR009056">
    <property type="entry name" value="Cyt_c-like_dom"/>
</dbReference>
<dbReference type="Gene3D" id="1.10.1130.10">
    <property type="entry name" value="Flavocytochrome C3, Chain A"/>
    <property type="match status" value="1"/>
</dbReference>
<sequence length="1490" mass="151478">MRYADLGRLALIGAITLTAWLGGTRPASAEVINSCVTYCHSLPPADGARKGSTVATPTNATLQGNHGTHATASVNSCAKCHPGAASYTFGHMTTAQKPVIKLGANLNSSPSTAQYLKGGTATVFSNQTSVPILGSCNNVNCHFGSGTDNWGSAAYASPDTTVCAKCHGAPPASGSHAKHFVSFGSTVTGCAQCHPNHAAEGTPFRHATSASPGGRNLAVSFTAAPTGAGTYTAGTHVLYPNYFTTSTGYGSCASLYCHGSSAPSWGGASLQCNSCHGASNNGDLSAGTTAGHAIHYNQATVFTNITGNNVTSAAAYGFACRNCHPTGSHANGPANTLSSAEIGGAKLTGAQYTPGTASVTDAKGFKYTAGSCSTNSCHANGQGGAPLVTVSWSAAATGTCVQCHDTKQTGATATKLSGKHDKHMNPTNNAIIGTNNGLDCVNCHAKTVSATTTVSDRTKHVNGFLDYSGARAGGSARYNGTTKVCSNVYCHSNGNPGAIVYVNMTGSKSWTGAASLSCNGCHGRTSAIGAPDYVNGGAAPSSTANSHPKHVAGATGTTICATCHNKTANATVASRFKDYTAAKYHLNGTPNVYFDTTQAGATASFTQSSGTCSNVTCHGGTGSSATWGATLNCQDCHGNGASASTADFGATFWNNGVMSKIQMTGTGSWAGNGHGLASGTYPGTGYPAANFGVQARQCEFCHDATVAHKVAANPFRLLNFSTAAYGRNAPCLVCHSATGAGVNVNGTTIKRTTSPAVEADHYGSKHSASLSGGQFCWDCHDPHGTGNTNQAMVRANPAVASDRTTSAPTAQSTTAAAFTLSATPTGTDFAKSAAPFNGVCNVCHTTTSHYTQTAGDGHNSGSACTACHSHAGSAHGGDAFTPVGGGVSTGGNACFGCHSNFQAAMSIVGTSRTASYHHVLGTSSTDAGDQAPNTGSYPTSTTNVYCVSCHVDHNYFNNGGTVTTKGANLRVDIATVSGAAPSNTDFVNSGTFGICVSCHSASLTRDTTNQAAGGVATTPIVSGSQYAASMHNYTTLSAFGTQLFAANCVKCHTDEQAKDKQTSVNKFGPHFSASVSILDDLGTGTLAQYREQTLCFRCHSQSTDTALGGTLKAANGKDWFGSNTMRSSAEDTYKSFTSAGRSPRHKISAYSGLHKANETLADIAAAKHVECTDCHNQHAAKFGNHSSTAPTTAKGSRANTLPGVLTGVAGVTVTTWGTSWGSANTYGQSGTTALPNATAEYQVCFKCHTNAMGSTGWFKNMTSAGQVGAKNLAWTDLSIEFNPNNASGHPIVAALPSTRQLTAAKLAGGWTPGSVMTCSDCHATDSTASKGPHGSSVKWMLAGVNKAWPYTSAAANGTTSGTYFRLATYNTGAGTVNGLFCLNCHTVTGSNSWHSAGGLATSGGEHYNSTTGPPVCVNCHLRVPHGGKISRLLQTTNAPVRYRANGASGTPLFKAWGTSTVNIKGSTFGNANFGSSCSEHSGGGSGGEAW</sequence>
<proteinExistence type="predicted"/>
<accession>A0A8J7IPC0</accession>
<dbReference type="Proteomes" id="UP000636888">
    <property type="component" value="Unassembled WGS sequence"/>
</dbReference>
<keyword evidence="2" id="KW-0732">Signal</keyword>
<evidence type="ECO:0000256" key="2">
    <source>
        <dbReference type="ARBA" id="ARBA00022729"/>
    </source>
</evidence>
<evidence type="ECO:0000256" key="1">
    <source>
        <dbReference type="ARBA" id="ARBA00022723"/>
    </source>
</evidence>